<comment type="caution">
    <text evidence="1">The sequence shown here is derived from an EMBL/GenBank/DDBJ whole genome shotgun (WGS) entry which is preliminary data.</text>
</comment>
<accession>A0A918AIF6</accession>
<evidence type="ECO:0000313" key="1">
    <source>
        <dbReference type="EMBL" id="GGP40991.1"/>
    </source>
</evidence>
<dbReference type="Proteomes" id="UP000639606">
    <property type="component" value="Unassembled WGS sequence"/>
</dbReference>
<name>A0A918AIF6_9PSEU</name>
<keyword evidence="2" id="KW-1185">Reference proteome</keyword>
<reference evidence="1" key="1">
    <citation type="journal article" date="2014" name="Int. J. Syst. Evol. Microbiol.">
        <title>Complete genome sequence of Corynebacterium casei LMG S-19264T (=DSM 44701T), isolated from a smear-ripened cheese.</title>
        <authorList>
            <consortium name="US DOE Joint Genome Institute (JGI-PGF)"/>
            <person name="Walter F."/>
            <person name="Albersmeier A."/>
            <person name="Kalinowski J."/>
            <person name="Ruckert C."/>
        </authorList>
    </citation>
    <scope>NUCLEOTIDE SEQUENCE</scope>
    <source>
        <strain evidence="1">JCM 3313</strain>
    </source>
</reference>
<protein>
    <submittedName>
        <fullName evidence="1">Uncharacterized protein</fullName>
    </submittedName>
</protein>
<dbReference type="RefSeq" id="WP_189221891.1">
    <property type="nucleotide sequence ID" value="NZ_BMRG01000002.1"/>
</dbReference>
<dbReference type="EMBL" id="BMRG01000002">
    <property type="protein sequence ID" value="GGP40991.1"/>
    <property type="molecule type" value="Genomic_DNA"/>
</dbReference>
<dbReference type="AlphaFoldDB" id="A0A918AIF6"/>
<gene>
    <name evidence="1" type="ORF">GCM10010185_10100</name>
</gene>
<organism evidence="1 2">
    <name type="scientific">Saccharothrix coeruleofusca</name>
    <dbReference type="NCBI Taxonomy" id="33919"/>
    <lineage>
        <taxon>Bacteria</taxon>
        <taxon>Bacillati</taxon>
        <taxon>Actinomycetota</taxon>
        <taxon>Actinomycetes</taxon>
        <taxon>Pseudonocardiales</taxon>
        <taxon>Pseudonocardiaceae</taxon>
        <taxon>Saccharothrix</taxon>
    </lineage>
</organism>
<evidence type="ECO:0000313" key="2">
    <source>
        <dbReference type="Proteomes" id="UP000639606"/>
    </source>
</evidence>
<sequence>MSQPTPPPGPRSVRLVFTYEDDQVRLVLQQPVDLAVTGFDLPREATPGDHVEVRDAEGNALSRVPIRVGLSASAEVFPEHPGEPITRTDLPRAQGAFTVVVPVDEVADHVTVLRVPAGDVGVQSVTELASFPLEGR</sequence>
<proteinExistence type="predicted"/>
<reference evidence="1" key="2">
    <citation type="submission" date="2020-09" db="EMBL/GenBank/DDBJ databases">
        <authorList>
            <person name="Sun Q."/>
            <person name="Ohkuma M."/>
        </authorList>
    </citation>
    <scope>NUCLEOTIDE SEQUENCE</scope>
    <source>
        <strain evidence="1">JCM 3313</strain>
    </source>
</reference>